<organism evidence="2 3">
    <name type="scientific">Aquilegia coerulea</name>
    <name type="common">Rocky mountain columbine</name>
    <dbReference type="NCBI Taxonomy" id="218851"/>
    <lineage>
        <taxon>Eukaryota</taxon>
        <taxon>Viridiplantae</taxon>
        <taxon>Streptophyta</taxon>
        <taxon>Embryophyta</taxon>
        <taxon>Tracheophyta</taxon>
        <taxon>Spermatophyta</taxon>
        <taxon>Magnoliopsida</taxon>
        <taxon>Ranunculales</taxon>
        <taxon>Ranunculaceae</taxon>
        <taxon>Thalictroideae</taxon>
        <taxon>Aquilegia</taxon>
    </lineage>
</organism>
<dbReference type="PANTHER" id="PTHR33110">
    <property type="entry name" value="F-BOX/KELCH-REPEAT PROTEIN-RELATED"/>
    <property type="match status" value="1"/>
</dbReference>
<dbReference type="Gene3D" id="1.20.1280.50">
    <property type="match status" value="1"/>
</dbReference>
<dbReference type="CDD" id="cd09917">
    <property type="entry name" value="F-box_SF"/>
    <property type="match status" value="1"/>
</dbReference>
<protein>
    <recommendedName>
        <fullName evidence="1">F-box domain-containing protein</fullName>
    </recommendedName>
</protein>
<dbReference type="InParanoid" id="A0A2G5FA92"/>
<evidence type="ECO:0000259" key="1">
    <source>
        <dbReference type="Pfam" id="PF00646"/>
    </source>
</evidence>
<sequence>MANRFAELPDQLLNNIVKRFADLDDLLCFSLVCKRWESFAKQLLPPKLLPWLIVPYNGYTSETTVFNQTLGFFSFYNQRTYKVETPQIADRRICSSCKGGWLITLHQNGEIQEIGML</sequence>
<dbReference type="AlphaFoldDB" id="A0A2G5FA92"/>
<reference evidence="2 3" key="1">
    <citation type="submission" date="2017-09" db="EMBL/GenBank/DDBJ databases">
        <title>WGS assembly of Aquilegia coerulea Goldsmith.</title>
        <authorList>
            <person name="Hodges S."/>
            <person name="Kramer E."/>
            <person name="Nordborg M."/>
            <person name="Tomkins J."/>
            <person name="Borevitz J."/>
            <person name="Derieg N."/>
            <person name="Yan J."/>
            <person name="Mihaltcheva S."/>
            <person name="Hayes R.D."/>
            <person name="Rokhsar D."/>
        </authorList>
    </citation>
    <scope>NUCLEOTIDE SEQUENCE [LARGE SCALE GENOMIC DNA]</scope>
    <source>
        <strain evidence="3">cv. Goldsmith</strain>
    </source>
</reference>
<gene>
    <name evidence="2" type="ORF">AQUCO_00100374v1</name>
</gene>
<name>A0A2G5FA92_AQUCA</name>
<dbReference type="Proteomes" id="UP000230069">
    <property type="component" value="Unassembled WGS sequence"/>
</dbReference>
<accession>A0A2G5FA92</accession>
<evidence type="ECO:0000313" key="2">
    <source>
        <dbReference type="EMBL" id="PIA64860.1"/>
    </source>
</evidence>
<dbReference type="InterPro" id="IPR001810">
    <property type="entry name" value="F-box_dom"/>
</dbReference>
<dbReference type="OrthoDB" id="646850at2759"/>
<dbReference type="SUPFAM" id="SSF81383">
    <property type="entry name" value="F-box domain"/>
    <property type="match status" value="1"/>
</dbReference>
<dbReference type="InterPro" id="IPR036047">
    <property type="entry name" value="F-box-like_dom_sf"/>
</dbReference>
<feature type="domain" description="F-box" evidence="1">
    <location>
        <begin position="7"/>
        <end position="43"/>
    </location>
</feature>
<keyword evidence="3" id="KW-1185">Reference proteome</keyword>
<dbReference type="EMBL" id="KZ305018">
    <property type="protein sequence ID" value="PIA64860.1"/>
    <property type="molecule type" value="Genomic_DNA"/>
</dbReference>
<proteinExistence type="predicted"/>
<evidence type="ECO:0000313" key="3">
    <source>
        <dbReference type="Proteomes" id="UP000230069"/>
    </source>
</evidence>
<dbReference type="Pfam" id="PF00646">
    <property type="entry name" value="F-box"/>
    <property type="match status" value="1"/>
</dbReference>